<sequence>MVGYVPTTECQPVPTNPRETAIRGFVGTQINLEQPSEHQTFDGVRNPVGRRGDGNATIDGDTALGTNGFRLNGRGVWPVISASARCGRLATIYNARCQKTDVTLAPPRVRRYVHLGSGGAREDQNTPCRQPNMTQFADAITSSDPRSMVIS</sequence>
<gene>
    <name evidence="1" type="ORF">IPOD504_LOCUS15732</name>
</gene>
<protein>
    <submittedName>
        <fullName evidence="1">Uncharacterized protein</fullName>
    </submittedName>
</protein>
<dbReference type="Proteomes" id="UP000837857">
    <property type="component" value="Chromosome 7"/>
</dbReference>
<reference evidence="1" key="1">
    <citation type="submission" date="2022-03" db="EMBL/GenBank/DDBJ databases">
        <authorList>
            <person name="Martin H S."/>
        </authorList>
    </citation>
    <scope>NUCLEOTIDE SEQUENCE</scope>
</reference>
<accession>A0ABN8J3F4</accession>
<organism evidence="1 2">
    <name type="scientific">Iphiclides podalirius</name>
    <name type="common">scarce swallowtail</name>
    <dbReference type="NCBI Taxonomy" id="110791"/>
    <lineage>
        <taxon>Eukaryota</taxon>
        <taxon>Metazoa</taxon>
        <taxon>Ecdysozoa</taxon>
        <taxon>Arthropoda</taxon>
        <taxon>Hexapoda</taxon>
        <taxon>Insecta</taxon>
        <taxon>Pterygota</taxon>
        <taxon>Neoptera</taxon>
        <taxon>Endopterygota</taxon>
        <taxon>Lepidoptera</taxon>
        <taxon>Glossata</taxon>
        <taxon>Ditrysia</taxon>
        <taxon>Papilionoidea</taxon>
        <taxon>Papilionidae</taxon>
        <taxon>Papilioninae</taxon>
        <taxon>Iphiclides</taxon>
    </lineage>
</organism>
<proteinExistence type="predicted"/>
<evidence type="ECO:0000313" key="1">
    <source>
        <dbReference type="EMBL" id="CAH2073650.1"/>
    </source>
</evidence>
<keyword evidence="2" id="KW-1185">Reference proteome</keyword>
<dbReference type="EMBL" id="OW152819">
    <property type="protein sequence ID" value="CAH2073650.1"/>
    <property type="molecule type" value="Genomic_DNA"/>
</dbReference>
<feature type="non-terminal residue" evidence="1">
    <location>
        <position position="1"/>
    </location>
</feature>
<name>A0ABN8J3F4_9NEOP</name>
<evidence type="ECO:0000313" key="2">
    <source>
        <dbReference type="Proteomes" id="UP000837857"/>
    </source>
</evidence>